<keyword evidence="1" id="KW-1133">Transmembrane helix</keyword>
<reference evidence="2 3" key="1">
    <citation type="submission" date="2020-08" db="EMBL/GenBank/DDBJ databases">
        <title>A Genomic Blueprint of the Chicken Gut Microbiome.</title>
        <authorList>
            <person name="Gilroy R."/>
            <person name="Ravi A."/>
            <person name="Getino M."/>
            <person name="Pursley I."/>
            <person name="Horton D.L."/>
            <person name="Alikhan N.-F."/>
            <person name="Baker D."/>
            <person name="Gharbi K."/>
            <person name="Hall N."/>
            <person name="Watson M."/>
            <person name="Adriaenssens E.M."/>
            <person name="Foster-Nyarko E."/>
            <person name="Jarju S."/>
            <person name="Secka A."/>
            <person name="Antonio M."/>
            <person name="Oren A."/>
            <person name="Chaudhuri R."/>
            <person name="La Ragione R.M."/>
            <person name="Hildebrand F."/>
            <person name="Pallen M.J."/>
        </authorList>
    </citation>
    <scope>NUCLEOTIDE SEQUENCE [LARGE SCALE GENOMIC DNA]</scope>
    <source>
        <strain evidence="2 3">A46</strain>
    </source>
</reference>
<comment type="caution">
    <text evidence="2">The sequence shown here is derived from an EMBL/GenBank/DDBJ whole genome shotgun (WGS) entry which is preliminary data.</text>
</comment>
<evidence type="ECO:0000313" key="2">
    <source>
        <dbReference type="EMBL" id="MBD8037177.1"/>
    </source>
</evidence>
<evidence type="ECO:0000256" key="1">
    <source>
        <dbReference type="SAM" id="Phobius"/>
    </source>
</evidence>
<feature type="transmembrane region" description="Helical" evidence="1">
    <location>
        <begin position="38"/>
        <end position="57"/>
    </location>
</feature>
<proteinExistence type="predicted"/>
<keyword evidence="3" id="KW-1185">Reference proteome</keyword>
<sequence>MNDFKKALIKVAGDLSESEKAVKNTVLYKKSKKKYSKIIIIPAFVVVLFFTVALLLFPNEVDQRQADNMFYNDYLYDYFVGIEMMTTSDNEITEFHKENAFTKYVRIIGVEQLAKSYNLNVSEQEISERKNLTDQIMNKKQLQQSLSKVNLTIEQYEQYVRPKLIDHNIFVEKLNLIWLKDNPRMLPDFVTSYTNQLAEHYLLKHFEEQYYTLQKKYNVNHRNTIGVPKSGVIAAIEGNMLFFIQNSTFEELQGLSEEEKYRLEDGKFKSWIVNLDGIPVDMGDFVKVSIGRVYRSDSENSANALNEGLEVILPMEDSKMIPKIQLAQINVAQWNELLDDVSWEFQEVVNNFSKPLYIVEAGGKTYTIFKNDYKNLLIVPYGEAKIAKVTQGRTEKIEEFLQPFLTK</sequence>
<keyword evidence="1" id="KW-0812">Transmembrane</keyword>
<protein>
    <submittedName>
        <fullName evidence="2">Uncharacterized protein</fullName>
    </submittedName>
</protein>
<organism evidence="2 3">
    <name type="scientific">Solibacillus faecavium</name>
    <dbReference type="NCBI Taxonomy" id="2762221"/>
    <lineage>
        <taxon>Bacteria</taxon>
        <taxon>Bacillati</taxon>
        <taxon>Bacillota</taxon>
        <taxon>Bacilli</taxon>
        <taxon>Bacillales</taxon>
        <taxon>Caryophanaceae</taxon>
        <taxon>Solibacillus</taxon>
    </lineage>
</organism>
<dbReference type="EMBL" id="JACSPZ010000004">
    <property type="protein sequence ID" value="MBD8037177.1"/>
    <property type="molecule type" value="Genomic_DNA"/>
</dbReference>
<keyword evidence="1" id="KW-0472">Membrane</keyword>
<dbReference type="Proteomes" id="UP000619101">
    <property type="component" value="Unassembled WGS sequence"/>
</dbReference>
<gene>
    <name evidence="2" type="ORF">H9635_10500</name>
</gene>
<name>A0ABR8XYZ4_9BACL</name>
<evidence type="ECO:0000313" key="3">
    <source>
        <dbReference type="Proteomes" id="UP000619101"/>
    </source>
</evidence>
<dbReference type="RefSeq" id="WP_191700244.1">
    <property type="nucleotide sequence ID" value="NZ_JACSPZ010000004.1"/>
</dbReference>
<accession>A0ABR8XYZ4</accession>